<dbReference type="GO" id="GO:0009820">
    <property type="term" value="P:alkaloid metabolic process"/>
    <property type="evidence" value="ECO:0007669"/>
    <property type="project" value="UniProtKB-KW"/>
</dbReference>
<comment type="subunit">
    <text evidence="2">Monomer.</text>
</comment>
<evidence type="ECO:0000256" key="1">
    <source>
        <dbReference type="ARBA" id="ARBA00009861"/>
    </source>
</evidence>
<dbReference type="EMBL" id="HG739178">
    <property type="protein sequence ID" value="CDP15031.1"/>
    <property type="molecule type" value="Genomic_DNA"/>
</dbReference>
<dbReference type="PANTHER" id="PTHR31623">
    <property type="entry name" value="F21J9.9"/>
    <property type="match status" value="1"/>
</dbReference>
<dbReference type="Gramene" id="CDP15031">
    <property type="protein sequence ID" value="CDP15031"/>
    <property type="gene ID" value="GSCOC_T00042567001"/>
</dbReference>
<evidence type="ECO:0000313" key="6">
    <source>
        <dbReference type="EMBL" id="CDP15031.1"/>
    </source>
</evidence>
<dbReference type="Pfam" id="PF02458">
    <property type="entry name" value="Transferase"/>
    <property type="match status" value="1"/>
</dbReference>
<dbReference type="PANTHER" id="PTHR31623:SF110">
    <property type="entry name" value="VINORINE SYNTHASE-LIKE"/>
    <property type="match status" value="1"/>
</dbReference>
<keyword evidence="4" id="KW-0808">Transferase</keyword>
<keyword evidence="7" id="KW-1185">Reference proteome</keyword>
<dbReference type="PhylomeDB" id="A0A068V2Z4"/>
<sequence>MLGNVEVISEELIKPSSPTPHACRDLKLSLLDQLMPSIYVPLIFFYQNRSSCSNNIDPAKRSQHLKQSLSEVLTKFYPFAGRTNQNLSVDCNDSGALFVESRVHAHLSQALIQSTTIEEPNQYLPFEPFYASSKNNLMLGIQISFFECGGMAVGACISHKLADAMSFVTFMNAWAATCRGQADEVVQPDFELAGRLFPPANIPLTSYDFMSLEEKESLVTKRFVFDEEKLDALKQLASSAASGSSVKDPTRIEAVSALMWKNLSSTTQAKVDHKTNFLAYHGVNLRPKMSLPGDRLVFGNLAIATTALLTMSDQDDHDKEYCYDLVGLLRTAIRKINGEYIKHVQSGVPYLNTLENNIKERLAKQPMISCKFTSWCRFPVYEVDYGWGKPIWVATKVPPMKNCVIFLDSSCGDGIEAWANVVEDEMAMIPDELLSLATADSTARIHNQ</sequence>
<gene>
    <name evidence="6" type="ORF">GSCOC_T00042567001</name>
</gene>
<evidence type="ECO:0000256" key="5">
    <source>
        <dbReference type="ARBA" id="ARBA00023315"/>
    </source>
</evidence>
<comment type="similarity">
    <text evidence="1">Belongs to the plant acyltransferase family.</text>
</comment>
<accession>A0A068V2Z4</accession>
<dbReference type="GO" id="GO:0016746">
    <property type="term" value="F:acyltransferase activity"/>
    <property type="evidence" value="ECO:0007669"/>
    <property type="project" value="UniProtKB-KW"/>
</dbReference>
<evidence type="ECO:0000256" key="3">
    <source>
        <dbReference type="ARBA" id="ARBA00022589"/>
    </source>
</evidence>
<name>A0A068V2Z4_COFCA</name>
<dbReference type="Gene3D" id="3.30.559.10">
    <property type="entry name" value="Chloramphenicol acetyltransferase-like domain"/>
    <property type="match status" value="2"/>
</dbReference>
<reference evidence="7" key="1">
    <citation type="journal article" date="2014" name="Science">
        <title>The coffee genome provides insight into the convergent evolution of caffeine biosynthesis.</title>
        <authorList>
            <person name="Denoeud F."/>
            <person name="Carretero-Paulet L."/>
            <person name="Dereeper A."/>
            <person name="Droc G."/>
            <person name="Guyot R."/>
            <person name="Pietrella M."/>
            <person name="Zheng C."/>
            <person name="Alberti A."/>
            <person name="Anthony F."/>
            <person name="Aprea G."/>
            <person name="Aury J.M."/>
            <person name="Bento P."/>
            <person name="Bernard M."/>
            <person name="Bocs S."/>
            <person name="Campa C."/>
            <person name="Cenci A."/>
            <person name="Combes M.C."/>
            <person name="Crouzillat D."/>
            <person name="Da Silva C."/>
            <person name="Daddiego L."/>
            <person name="De Bellis F."/>
            <person name="Dussert S."/>
            <person name="Garsmeur O."/>
            <person name="Gayraud T."/>
            <person name="Guignon V."/>
            <person name="Jahn K."/>
            <person name="Jamilloux V."/>
            <person name="Joet T."/>
            <person name="Labadie K."/>
            <person name="Lan T."/>
            <person name="Leclercq J."/>
            <person name="Lepelley M."/>
            <person name="Leroy T."/>
            <person name="Li L.T."/>
            <person name="Librado P."/>
            <person name="Lopez L."/>
            <person name="Munoz A."/>
            <person name="Noel B."/>
            <person name="Pallavicini A."/>
            <person name="Perrotta G."/>
            <person name="Poncet V."/>
            <person name="Pot D."/>
            <person name="Priyono X."/>
            <person name="Rigoreau M."/>
            <person name="Rouard M."/>
            <person name="Rozas J."/>
            <person name="Tranchant-Dubreuil C."/>
            <person name="VanBuren R."/>
            <person name="Zhang Q."/>
            <person name="Andrade A.C."/>
            <person name="Argout X."/>
            <person name="Bertrand B."/>
            <person name="de Kochko A."/>
            <person name="Graziosi G."/>
            <person name="Henry R.J."/>
            <person name="Jayarama X."/>
            <person name="Ming R."/>
            <person name="Nagai C."/>
            <person name="Rounsley S."/>
            <person name="Sankoff D."/>
            <person name="Giuliano G."/>
            <person name="Albert V.A."/>
            <person name="Wincker P."/>
            <person name="Lashermes P."/>
        </authorList>
    </citation>
    <scope>NUCLEOTIDE SEQUENCE [LARGE SCALE GENOMIC DNA]</scope>
    <source>
        <strain evidence="7">cv. DH200-94</strain>
    </source>
</reference>
<proteinExistence type="inferred from homology"/>
<dbReference type="OrthoDB" id="671439at2759"/>
<dbReference type="Proteomes" id="UP000295252">
    <property type="component" value="Chromosome VI"/>
</dbReference>
<dbReference type="InterPro" id="IPR023213">
    <property type="entry name" value="CAT-like_dom_sf"/>
</dbReference>
<organism evidence="6 7">
    <name type="scientific">Coffea canephora</name>
    <name type="common">Robusta coffee</name>
    <dbReference type="NCBI Taxonomy" id="49390"/>
    <lineage>
        <taxon>Eukaryota</taxon>
        <taxon>Viridiplantae</taxon>
        <taxon>Streptophyta</taxon>
        <taxon>Embryophyta</taxon>
        <taxon>Tracheophyta</taxon>
        <taxon>Spermatophyta</taxon>
        <taxon>Magnoliopsida</taxon>
        <taxon>eudicotyledons</taxon>
        <taxon>Gunneridae</taxon>
        <taxon>Pentapetalae</taxon>
        <taxon>asterids</taxon>
        <taxon>lamiids</taxon>
        <taxon>Gentianales</taxon>
        <taxon>Rubiaceae</taxon>
        <taxon>Ixoroideae</taxon>
        <taxon>Gardenieae complex</taxon>
        <taxon>Bertiereae - Coffeeae clade</taxon>
        <taxon>Coffeeae</taxon>
        <taxon>Coffea</taxon>
    </lineage>
</organism>
<dbReference type="InParanoid" id="A0A068V2Z4"/>
<dbReference type="STRING" id="49390.A0A068V2Z4"/>
<keyword evidence="5" id="KW-0012">Acyltransferase</keyword>
<protein>
    <submittedName>
        <fullName evidence="6">Uncharacterized protein</fullName>
    </submittedName>
</protein>
<evidence type="ECO:0000313" key="7">
    <source>
        <dbReference type="Proteomes" id="UP000295252"/>
    </source>
</evidence>
<dbReference type="OMA" id="CISHEVI"/>
<dbReference type="AlphaFoldDB" id="A0A068V2Z4"/>
<keyword evidence="3" id="KW-0017">Alkaloid metabolism</keyword>
<evidence type="ECO:0000256" key="2">
    <source>
        <dbReference type="ARBA" id="ARBA00011245"/>
    </source>
</evidence>
<evidence type="ECO:0000256" key="4">
    <source>
        <dbReference type="ARBA" id="ARBA00022679"/>
    </source>
</evidence>